<comment type="caution">
    <text evidence="1">The sequence shown here is derived from an EMBL/GenBank/DDBJ whole genome shotgun (WGS) entry which is preliminary data.</text>
</comment>
<keyword evidence="1" id="KW-0067">ATP-binding</keyword>
<dbReference type="Proteomes" id="UP000616151">
    <property type="component" value="Unassembled WGS sequence"/>
</dbReference>
<keyword evidence="1" id="KW-0547">Nucleotide-binding</keyword>
<gene>
    <name evidence="1" type="ORF">JHL16_15265</name>
</gene>
<accession>A0ACC5R500</accession>
<organism evidence="1 2">
    <name type="scientific">Taklimakanibacter albus</name>
    <dbReference type="NCBI Taxonomy" id="2800327"/>
    <lineage>
        <taxon>Bacteria</taxon>
        <taxon>Pseudomonadati</taxon>
        <taxon>Pseudomonadota</taxon>
        <taxon>Alphaproteobacteria</taxon>
        <taxon>Hyphomicrobiales</taxon>
        <taxon>Aestuariivirgaceae</taxon>
        <taxon>Taklimakanibacter</taxon>
    </lineage>
</organism>
<keyword evidence="2" id="KW-1185">Reference proteome</keyword>
<evidence type="ECO:0000313" key="2">
    <source>
        <dbReference type="Proteomes" id="UP000616151"/>
    </source>
</evidence>
<protein>
    <submittedName>
        <fullName evidence="1">ABC transporter ATP-binding protein</fullName>
    </submittedName>
</protein>
<reference evidence="1" key="1">
    <citation type="submission" date="2021-01" db="EMBL/GenBank/DDBJ databases">
        <authorList>
            <person name="Sun Q."/>
        </authorList>
    </citation>
    <scope>NUCLEOTIDE SEQUENCE</scope>
    <source>
        <strain evidence="1">YIM B02566</strain>
    </source>
</reference>
<dbReference type="EMBL" id="JAENHL010000007">
    <property type="protein sequence ID" value="MBK1867717.1"/>
    <property type="molecule type" value="Genomic_DNA"/>
</dbReference>
<name>A0ACC5R500_9HYPH</name>
<proteinExistence type="predicted"/>
<evidence type="ECO:0000313" key="1">
    <source>
        <dbReference type="EMBL" id="MBK1867717.1"/>
    </source>
</evidence>
<sequence length="256" mass="27146">MSSLGNQKDSSASPANPAAEVILRATGLAVAYGAVEAVRNLDLEVAAGEIVVLLGANGAGKSSMLNAIVGLSPRVGGSITFEGHDITRKSTEMIVRSGISLVPEGRRLFSNMTVRENLRLGGAALGLAEFEREFERLHDLFPILRKRADSQAGLLSGGEQQQVAIARALVGRPRLLLLDEPSLGLAPIIVNRVFEIIEELRRRKVTILLVEQNAERALKIADRGYVMSNGVVEAAGRAADLQTSAIENAYLGTAGA</sequence>